<keyword evidence="3" id="KW-1185">Reference proteome</keyword>
<dbReference type="GO" id="GO:0003743">
    <property type="term" value="F:translation initiation factor activity"/>
    <property type="evidence" value="ECO:0007669"/>
    <property type="project" value="InterPro"/>
</dbReference>
<feature type="non-terminal residue" evidence="2">
    <location>
        <position position="1"/>
    </location>
</feature>
<dbReference type="Proteomes" id="UP000565785">
    <property type="component" value="Unassembled WGS sequence"/>
</dbReference>
<evidence type="ECO:0000313" key="3">
    <source>
        <dbReference type="Proteomes" id="UP000565785"/>
    </source>
</evidence>
<dbReference type="PANTHER" id="PTHR21641:SF0">
    <property type="entry name" value="RNA-BINDING PROTEIN EIF1AD-RELATED"/>
    <property type="match status" value="1"/>
</dbReference>
<dbReference type="InterPro" id="IPR012340">
    <property type="entry name" value="NA-bd_OB-fold"/>
</dbReference>
<dbReference type="GO" id="GO:0005634">
    <property type="term" value="C:nucleus"/>
    <property type="evidence" value="ECO:0007669"/>
    <property type="project" value="TreeGrafter"/>
</dbReference>
<evidence type="ECO:0000313" key="2">
    <source>
        <dbReference type="EMBL" id="NXN91424.1"/>
    </source>
</evidence>
<dbReference type="PANTHER" id="PTHR21641">
    <property type="entry name" value="TRANSLATION INITIATION FACTOR-RELATED"/>
    <property type="match status" value="1"/>
</dbReference>
<dbReference type="EMBL" id="VXBP01000426">
    <property type="protein sequence ID" value="NXN91424.1"/>
    <property type="molecule type" value="Genomic_DNA"/>
</dbReference>
<dbReference type="Pfam" id="PF01176">
    <property type="entry name" value="eIF-1a"/>
    <property type="match status" value="1"/>
</dbReference>
<dbReference type="Gene3D" id="2.40.50.140">
    <property type="entry name" value="Nucleic acid-binding proteins"/>
    <property type="match status" value="1"/>
</dbReference>
<dbReference type="OrthoDB" id="1738325at2759"/>
<dbReference type="SUPFAM" id="SSF50249">
    <property type="entry name" value="Nucleic acid-binding proteins"/>
    <property type="match status" value="1"/>
</dbReference>
<feature type="non-terminal residue" evidence="2">
    <location>
        <position position="62"/>
    </location>
</feature>
<organism evidence="2 3">
    <name type="scientific">Rhinopomastus cyanomelas</name>
    <name type="common">Common scimitarbill</name>
    <dbReference type="NCBI Taxonomy" id="113115"/>
    <lineage>
        <taxon>Eukaryota</taxon>
        <taxon>Metazoa</taxon>
        <taxon>Chordata</taxon>
        <taxon>Craniata</taxon>
        <taxon>Vertebrata</taxon>
        <taxon>Euteleostomi</taxon>
        <taxon>Archelosauria</taxon>
        <taxon>Archosauria</taxon>
        <taxon>Dinosauria</taxon>
        <taxon>Saurischia</taxon>
        <taxon>Theropoda</taxon>
        <taxon>Coelurosauria</taxon>
        <taxon>Aves</taxon>
        <taxon>Neognathae</taxon>
        <taxon>Neoaves</taxon>
        <taxon>Telluraves</taxon>
        <taxon>Coraciimorphae</taxon>
        <taxon>Bucerotiformes</taxon>
        <taxon>Rhinopomastidae</taxon>
        <taxon>Rhinopomastus</taxon>
    </lineage>
</organism>
<gene>
    <name evidence="2" type="primary">Eif1ad</name>
    <name evidence="2" type="ORF">RHICYA_R15988</name>
</gene>
<dbReference type="InterPro" id="IPR039294">
    <property type="entry name" value="EIF1AD"/>
</dbReference>
<protein>
    <submittedName>
        <fullName evidence="2">EIF1A protein</fullName>
    </submittedName>
</protein>
<feature type="domain" description="S1-like" evidence="1">
    <location>
        <begin position="24"/>
        <end position="62"/>
    </location>
</feature>
<proteinExistence type="predicted"/>
<dbReference type="GO" id="GO:0003723">
    <property type="term" value="F:RNA binding"/>
    <property type="evidence" value="ECO:0007669"/>
    <property type="project" value="InterPro"/>
</dbReference>
<dbReference type="AlphaFoldDB" id="A0A7L1MV50"/>
<evidence type="ECO:0000259" key="1">
    <source>
        <dbReference type="Pfam" id="PF01176"/>
    </source>
</evidence>
<accession>A0A7L1MV50</accession>
<reference evidence="2 3" key="1">
    <citation type="submission" date="2019-09" db="EMBL/GenBank/DDBJ databases">
        <title>Bird 10,000 Genomes (B10K) Project - Family phase.</title>
        <authorList>
            <person name="Zhang G."/>
        </authorList>
    </citation>
    <scope>NUCLEOTIDE SEQUENCE [LARGE SCALE GENOMIC DNA]</scope>
    <source>
        <strain evidence="2">B10K-DU-002-35</strain>
        <tissue evidence="2">Muscle</tissue>
    </source>
</reference>
<dbReference type="InterPro" id="IPR006196">
    <property type="entry name" value="RNA-binding_domain_S1_IF1"/>
</dbReference>
<comment type="caution">
    <text evidence="2">The sequence shown here is derived from an EMBL/GenBank/DDBJ whole genome shotgun (WGS) entry which is preliminary data.</text>
</comment>
<sequence length="62" mass="7214">MSRVTKRKHVARELLQERVEPAEGQRIVRVLGSPGNNLHEVETAEGSRFLTSMPPRFRHHVW</sequence>
<name>A0A7L1MV50_RHICY</name>